<dbReference type="SUPFAM" id="SSF51735">
    <property type="entry name" value="NAD(P)-binding Rossmann-fold domains"/>
    <property type="match status" value="1"/>
</dbReference>
<dbReference type="EMBL" id="JAUORK010000021">
    <property type="protein sequence ID" value="MDO6673234.1"/>
    <property type="molecule type" value="Genomic_DNA"/>
</dbReference>
<dbReference type="InterPro" id="IPR051397">
    <property type="entry name" value="Zn-ADH-like_protein"/>
</dbReference>
<dbReference type="SMART" id="SM00829">
    <property type="entry name" value="PKS_ER"/>
    <property type="match status" value="1"/>
</dbReference>
<dbReference type="Pfam" id="PF00107">
    <property type="entry name" value="ADH_zinc_N"/>
    <property type="match status" value="1"/>
</dbReference>
<protein>
    <submittedName>
        <fullName evidence="2">MDR family oxidoreductase</fullName>
        <ecNumber evidence="2">1.-.-.-</ecNumber>
    </submittedName>
</protein>
<gene>
    <name evidence="2" type="ORF">Q4535_14055</name>
</gene>
<dbReference type="InterPro" id="IPR036291">
    <property type="entry name" value="NAD(P)-bd_dom_sf"/>
</dbReference>
<dbReference type="CDD" id="cd08288">
    <property type="entry name" value="MDR_yhdh"/>
    <property type="match status" value="1"/>
</dbReference>
<accession>A0AAP4TZM1</accession>
<dbReference type="PANTHER" id="PTHR43677">
    <property type="entry name" value="SHORT-CHAIN DEHYDROGENASE/REDUCTASE"/>
    <property type="match status" value="1"/>
</dbReference>
<evidence type="ECO:0000313" key="3">
    <source>
        <dbReference type="Proteomes" id="UP001170481"/>
    </source>
</evidence>
<dbReference type="InterPro" id="IPR013154">
    <property type="entry name" value="ADH-like_N"/>
</dbReference>
<comment type="caution">
    <text evidence="2">The sequence shown here is derived from an EMBL/GenBank/DDBJ whole genome shotgun (WGS) entry which is preliminary data.</text>
</comment>
<feature type="domain" description="Enoyl reductase (ER)" evidence="1">
    <location>
        <begin position="8"/>
        <end position="321"/>
    </location>
</feature>
<dbReference type="InterPro" id="IPR020843">
    <property type="entry name" value="ER"/>
</dbReference>
<name>A0AAP4TZM1_9GAMM</name>
<evidence type="ECO:0000313" key="2">
    <source>
        <dbReference type="EMBL" id="MDO6673234.1"/>
    </source>
</evidence>
<keyword evidence="2" id="KW-0560">Oxidoreductase</keyword>
<dbReference type="EC" id="1.-.-.-" evidence="2"/>
<dbReference type="InterPro" id="IPR011032">
    <property type="entry name" value="GroES-like_sf"/>
</dbReference>
<dbReference type="Pfam" id="PF08240">
    <property type="entry name" value="ADH_N"/>
    <property type="match status" value="1"/>
</dbReference>
<dbReference type="Proteomes" id="UP001170481">
    <property type="component" value="Unassembled WGS sequence"/>
</dbReference>
<dbReference type="GO" id="GO:0043957">
    <property type="term" value="F:acryloyl-CoA reductase (NADPH) activity"/>
    <property type="evidence" value="ECO:0007669"/>
    <property type="project" value="TreeGrafter"/>
</dbReference>
<dbReference type="InterPro" id="IPR013149">
    <property type="entry name" value="ADH-like_C"/>
</dbReference>
<dbReference type="RefSeq" id="WP_303594894.1">
    <property type="nucleotide sequence ID" value="NZ_JAUORK010000021.1"/>
</dbReference>
<dbReference type="NCBIfam" id="TIGR02823">
    <property type="entry name" value="oxido_YhdH"/>
    <property type="match status" value="1"/>
</dbReference>
<dbReference type="SUPFAM" id="SSF50129">
    <property type="entry name" value="GroES-like"/>
    <property type="match status" value="1"/>
</dbReference>
<proteinExistence type="predicted"/>
<dbReference type="InterPro" id="IPR014188">
    <property type="entry name" value="Acrylyl-CoA_reductase_AcuI"/>
</dbReference>
<sequence>MSRALMLHEETPRARVVDLSDDQLPDLPVTVAIERSGLNYKDALAITGRGKIVRELPFVPGIDFAGRVEASDSPDYQPGDEVLLTGWGVGERHWGGLAERMRVKPEWLVKRPANLSAEQAMAFGTAGLTAMLCVMRLEEAGLTPEQGPVIVTGATGGVGSWAVQMLAGQGFEVHAVSGKAEQRDWLESLGASEVHLRSDFEDKGRPLEKSRWAGAVDTAGGQVLANLLAQMNYDGKVAAVGLAAGADLPTSVMPFILRGVSLLGVDSVMINAERRQKVWQRLADLPDEMHAQMQLETVGLDGLAERAEAMIDGRVSGRVLLDPTR</sequence>
<dbReference type="PANTHER" id="PTHR43677:SF1">
    <property type="entry name" value="ACRYLYL-COA REDUCTASE ACUI-RELATED"/>
    <property type="match status" value="1"/>
</dbReference>
<dbReference type="Gene3D" id="3.90.180.10">
    <property type="entry name" value="Medium-chain alcohol dehydrogenases, catalytic domain"/>
    <property type="match status" value="1"/>
</dbReference>
<dbReference type="Gene3D" id="3.40.50.720">
    <property type="entry name" value="NAD(P)-binding Rossmann-like Domain"/>
    <property type="match status" value="1"/>
</dbReference>
<evidence type="ECO:0000259" key="1">
    <source>
        <dbReference type="SMART" id="SM00829"/>
    </source>
</evidence>
<reference evidence="2" key="1">
    <citation type="submission" date="2023-07" db="EMBL/GenBank/DDBJ databases">
        <title>Genome content predicts the carbon catabolic preferences of heterotrophic bacteria.</title>
        <authorList>
            <person name="Gralka M."/>
        </authorList>
    </citation>
    <scope>NUCLEOTIDE SEQUENCE</scope>
    <source>
        <strain evidence="2">C2R13</strain>
    </source>
</reference>
<dbReference type="AlphaFoldDB" id="A0AAP4TZM1"/>
<organism evidence="2 3">
    <name type="scientific">Cobetia amphilecti</name>
    <dbReference type="NCBI Taxonomy" id="1055104"/>
    <lineage>
        <taxon>Bacteria</taxon>
        <taxon>Pseudomonadati</taxon>
        <taxon>Pseudomonadota</taxon>
        <taxon>Gammaproteobacteria</taxon>
        <taxon>Oceanospirillales</taxon>
        <taxon>Halomonadaceae</taxon>
        <taxon>Cobetia</taxon>
    </lineage>
</organism>